<evidence type="ECO:0000256" key="5">
    <source>
        <dbReference type="ARBA" id="ARBA00022801"/>
    </source>
</evidence>
<comment type="caution">
    <text evidence="11">The sequence shown here is derived from an EMBL/GenBank/DDBJ whole genome shotgun (WGS) entry which is preliminary data.</text>
</comment>
<keyword evidence="7" id="KW-0119">Carbohydrate metabolism</keyword>
<dbReference type="AlphaFoldDB" id="A0A553ZNT9"/>
<keyword evidence="6" id="KW-0146">Chitin degradation</keyword>
<evidence type="ECO:0000259" key="10">
    <source>
        <dbReference type="PROSITE" id="PS51910"/>
    </source>
</evidence>
<evidence type="ECO:0000256" key="6">
    <source>
        <dbReference type="ARBA" id="ARBA00023024"/>
    </source>
</evidence>
<reference evidence="11 12" key="1">
    <citation type="submission" date="2019-07" db="EMBL/GenBank/DDBJ databases">
        <title>Draft genome for Streptomyces benahoarensis MZ03-48.</title>
        <authorList>
            <person name="Gonzalez-Pimentel J.L."/>
        </authorList>
    </citation>
    <scope>NUCLEOTIDE SEQUENCE [LARGE SCALE GENOMIC DNA]</scope>
    <source>
        <strain evidence="11 12">MZ03-48</strain>
    </source>
</reference>
<dbReference type="InterPro" id="IPR052750">
    <property type="entry name" value="GH18_Chitinase"/>
</dbReference>
<dbReference type="FunFam" id="3.20.20.80:FF:000118">
    <property type="entry name" value="Probable bifunctional chitinase/lysozyme"/>
    <property type="match status" value="1"/>
</dbReference>
<proteinExistence type="predicted"/>
<evidence type="ECO:0000313" key="11">
    <source>
        <dbReference type="EMBL" id="TSB43141.1"/>
    </source>
</evidence>
<dbReference type="SUPFAM" id="SSF51445">
    <property type="entry name" value="(Trans)glycosidases"/>
    <property type="match status" value="1"/>
</dbReference>
<dbReference type="GO" id="GO:0006032">
    <property type="term" value="P:chitin catabolic process"/>
    <property type="evidence" value="ECO:0007669"/>
    <property type="project" value="UniProtKB-KW"/>
</dbReference>
<dbReference type="GO" id="GO:0008061">
    <property type="term" value="F:chitin binding"/>
    <property type="evidence" value="ECO:0007669"/>
    <property type="project" value="UniProtKB-KW"/>
</dbReference>
<dbReference type="PANTHER" id="PTHR42976">
    <property type="entry name" value="BIFUNCTIONAL CHITINASE/LYSOZYME-RELATED"/>
    <property type="match status" value="1"/>
</dbReference>
<organism evidence="11 12">
    <name type="scientific">Streptomyces benahoarensis</name>
    <dbReference type="NCBI Taxonomy" id="2595054"/>
    <lineage>
        <taxon>Bacteria</taxon>
        <taxon>Bacillati</taxon>
        <taxon>Actinomycetota</taxon>
        <taxon>Actinomycetes</taxon>
        <taxon>Kitasatosporales</taxon>
        <taxon>Streptomycetaceae</taxon>
        <taxon>Streptomyces</taxon>
    </lineage>
</organism>
<dbReference type="Gene3D" id="3.20.20.80">
    <property type="entry name" value="Glycosidases"/>
    <property type="match status" value="1"/>
</dbReference>
<keyword evidence="3" id="KW-0147">Chitin-binding</keyword>
<dbReference type="InterPro" id="IPR001223">
    <property type="entry name" value="Glyco_hydro18_cat"/>
</dbReference>
<evidence type="ECO:0000256" key="1">
    <source>
        <dbReference type="ARBA" id="ARBA00000822"/>
    </source>
</evidence>
<dbReference type="PROSITE" id="PS51910">
    <property type="entry name" value="GH18_2"/>
    <property type="match status" value="1"/>
</dbReference>
<dbReference type="PANTHER" id="PTHR42976:SF1">
    <property type="entry name" value="GH18 DOMAIN-CONTAINING PROTEIN-RELATED"/>
    <property type="match status" value="1"/>
</dbReference>
<keyword evidence="12" id="KW-1185">Reference proteome</keyword>
<dbReference type="InterPro" id="IPR017853">
    <property type="entry name" value="GH"/>
</dbReference>
<feature type="domain" description="GH18" evidence="10">
    <location>
        <begin position="1"/>
        <end position="298"/>
    </location>
</feature>
<evidence type="ECO:0000256" key="8">
    <source>
        <dbReference type="ARBA" id="ARBA00023295"/>
    </source>
</evidence>
<dbReference type="Proteomes" id="UP000320888">
    <property type="component" value="Unassembled WGS sequence"/>
</dbReference>
<protein>
    <recommendedName>
        <fullName evidence="2">chitinase</fullName>
        <ecNumber evidence="2">3.2.1.14</ecNumber>
    </recommendedName>
</protein>
<keyword evidence="9" id="KW-0624">Polysaccharide degradation</keyword>
<gene>
    <name evidence="11" type="ORF">FNZ23_06075</name>
</gene>
<sequence length="298" mass="31193">TTAAFSPYVDTSLSPAPDLRDTARRTGVDHFTLAFITSDGGCDPAWGGDGDLDDNPVARQIDALRVAGGDVRVSFGGADGSELGLVCDSADALAAAYGKVVDRYRLTAVDLDIEGGSLADTEANTRRARAVARLQRSHPGLDVSLTLPVMPDGLTEDGVRLVAGAGRNGVTVSTVNVMAMDYGSSYDGDMGAYARRAATATQAQLKDALGLDDADAWKAVAVTPMIGVNDVRTEIFTPDDATALVAFARRRHLGGLSMWSAARDRQCDDGPRPTAAPTCSSIDQDPLDFTRAFASYTG</sequence>
<feature type="non-terminal residue" evidence="11">
    <location>
        <position position="1"/>
    </location>
</feature>
<evidence type="ECO:0000256" key="7">
    <source>
        <dbReference type="ARBA" id="ARBA00023277"/>
    </source>
</evidence>
<keyword evidence="4" id="KW-0732">Signal</keyword>
<evidence type="ECO:0000256" key="4">
    <source>
        <dbReference type="ARBA" id="ARBA00022729"/>
    </source>
</evidence>
<dbReference type="RefSeq" id="WP_143945080.1">
    <property type="nucleotide sequence ID" value="NZ_VKLS01000039.1"/>
</dbReference>
<name>A0A553ZNT9_9ACTN</name>
<evidence type="ECO:0000256" key="9">
    <source>
        <dbReference type="ARBA" id="ARBA00023326"/>
    </source>
</evidence>
<evidence type="ECO:0000256" key="2">
    <source>
        <dbReference type="ARBA" id="ARBA00012729"/>
    </source>
</evidence>
<dbReference type="EC" id="3.2.1.14" evidence="2"/>
<keyword evidence="5" id="KW-0378">Hydrolase</keyword>
<evidence type="ECO:0000256" key="3">
    <source>
        <dbReference type="ARBA" id="ARBA00022669"/>
    </source>
</evidence>
<dbReference type="GO" id="GO:0008843">
    <property type="term" value="F:endochitinase activity"/>
    <property type="evidence" value="ECO:0007669"/>
    <property type="project" value="UniProtKB-EC"/>
</dbReference>
<dbReference type="CDD" id="cd06543">
    <property type="entry name" value="GH18_PF-ChiA-like"/>
    <property type="match status" value="1"/>
</dbReference>
<evidence type="ECO:0000313" key="12">
    <source>
        <dbReference type="Proteomes" id="UP000320888"/>
    </source>
</evidence>
<dbReference type="EMBL" id="VKLS01000039">
    <property type="protein sequence ID" value="TSB43141.1"/>
    <property type="molecule type" value="Genomic_DNA"/>
</dbReference>
<comment type="catalytic activity">
    <reaction evidence="1">
        <text>Random endo-hydrolysis of N-acetyl-beta-D-glucosaminide (1-&gt;4)-beta-linkages in chitin and chitodextrins.</text>
        <dbReference type="EC" id="3.2.1.14"/>
    </reaction>
</comment>
<accession>A0A553ZNT9</accession>
<dbReference type="GO" id="GO:0000272">
    <property type="term" value="P:polysaccharide catabolic process"/>
    <property type="evidence" value="ECO:0007669"/>
    <property type="project" value="UniProtKB-KW"/>
</dbReference>
<keyword evidence="8" id="KW-0326">Glycosidase</keyword>